<dbReference type="EMBL" id="MU865940">
    <property type="protein sequence ID" value="KAK4449019.1"/>
    <property type="molecule type" value="Genomic_DNA"/>
</dbReference>
<dbReference type="PANTHER" id="PTHR24148">
    <property type="entry name" value="ANKYRIN REPEAT DOMAIN-CONTAINING PROTEIN 39 HOMOLOG-RELATED"/>
    <property type="match status" value="1"/>
</dbReference>
<evidence type="ECO:0000259" key="1">
    <source>
        <dbReference type="Pfam" id="PF06985"/>
    </source>
</evidence>
<gene>
    <name evidence="2" type="ORF">QBC34DRAFT_464307</name>
</gene>
<dbReference type="Proteomes" id="UP001321760">
    <property type="component" value="Unassembled WGS sequence"/>
</dbReference>
<feature type="domain" description="Heterokaryon incompatibility" evidence="1">
    <location>
        <begin position="63"/>
        <end position="226"/>
    </location>
</feature>
<protein>
    <submittedName>
        <fullName evidence="2">Heterokaryon incompatibility protein-domain-containing protein</fullName>
    </submittedName>
</protein>
<dbReference type="Pfam" id="PF06985">
    <property type="entry name" value="HET"/>
    <property type="match status" value="1"/>
</dbReference>
<dbReference type="PANTHER" id="PTHR24148:SF73">
    <property type="entry name" value="HET DOMAIN PROTEIN (AFU_ORTHOLOGUE AFUA_8G01020)"/>
    <property type="match status" value="1"/>
</dbReference>
<comment type="caution">
    <text evidence="2">The sequence shown here is derived from an EMBL/GenBank/DDBJ whole genome shotgun (WGS) entry which is preliminary data.</text>
</comment>
<reference evidence="2" key="2">
    <citation type="submission" date="2023-05" db="EMBL/GenBank/DDBJ databases">
        <authorList>
            <consortium name="Lawrence Berkeley National Laboratory"/>
            <person name="Steindorff A."/>
            <person name="Hensen N."/>
            <person name="Bonometti L."/>
            <person name="Westerberg I."/>
            <person name="Brannstrom I.O."/>
            <person name="Guillou S."/>
            <person name="Cros-Aarteil S."/>
            <person name="Calhoun S."/>
            <person name="Haridas S."/>
            <person name="Kuo A."/>
            <person name="Mondo S."/>
            <person name="Pangilinan J."/>
            <person name="Riley R."/>
            <person name="Labutti K."/>
            <person name="Andreopoulos B."/>
            <person name="Lipzen A."/>
            <person name="Chen C."/>
            <person name="Yanf M."/>
            <person name="Daum C."/>
            <person name="Ng V."/>
            <person name="Clum A."/>
            <person name="Ohm R."/>
            <person name="Martin F."/>
            <person name="Silar P."/>
            <person name="Natvig D."/>
            <person name="Lalanne C."/>
            <person name="Gautier V."/>
            <person name="Ament-Velasquez S.L."/>
            <person name="Kruys A."/>
            <person name="Hutchinson M.I."/>
            <person name="Powell A.J."/>
            <person name="Barry K."/>
            <person name="Miller A.N."/>
            <person name="Grigoriev I.V."/>
            <person name="Debuchy R."/>
            <person name="Gladieux P."/>
            <person name="Thoren M.H."/>
            <person name="Johannesson H."/>
        </authorList>
    </citation>
    <scope>NUCLEOTIDE SEQUENCE</scope>
    <source>
        <strain evidence="2">PSN243</strain>
    </source>
</reference>
<organism evidence="2 3">
    <name type="scientific">Podospora aff. communis PSN243</name>
    <dbReference type="NCBI Taxonomy" id="3040156"/>
    <lineage>
        <taxon>Eukaryota</taxon>
        <taxon>Fungi</taxon>
        <taxon>Dikarya</taxon>
        <taxon>Ascomycota</taxon>
        <taxon>Pezizomycotina</taxon>
        <taxon>Sordariomycetes</taxon>
        <taxon>Sordariomycetidae</taxon>
        <taxon>Sordariales</taxon>
        <taxon>Podosporaceae</taxon>
        <taxon>Podospora</taxon>
    </lineage>
</organism>
<accession>A0AAV9GM41</accession>
<reference evidence="2" key="1">
    <citation type="journal article" date="2023" name="Mol. Phylogenet. Evol.">
        <title>Genome-scale phylogeny and comparative genomics of the fungal order Sordariales.</title>
        <authorList>
            <person name="Hensen N."/>
            <person name="Bonometti L."/>
            <person name="Westerberg I."/>
            <person name="Brannstrom I.O."/>
            <person name="Guillou S."/>
            <person name="Cros-Aarteil S."/>
            <person name="Calhoun S."/>
            <person name="Haridas S."/>
            <person name="Kuo A."/>
            <person name="Mondo S."/>
            <person name="Pangilinan J."/>
            <person name="Riley R."/>
            <person name="LaButti K."/>
            <person name="Andreopoulos B."/>
            <person name="Lipzen A."/>
            <person name="Chen C."/>
            <person name="Yan M."/>
            <person name="Daum C."/>
            <person name="Ng V."/>
            <person name="Clum A."/>
            <person name="Steindorff A."/>
            <person name="Ohm R.A."/>
            <person name="Martin F."/>
            <person name="Silar P."/>
            <person name="Natvig D.O."/>
            <person name="Lalanne C."/>
            <person name="Gautier V."/>
            <person name="Ament-Velasquez S.L."/>
            <person name="Kruys A."/>
            <person name="Hutchinson M.I."/>
            <person name="Powell A.J."/>
            <person name="Barry K."/>
            <person name="Miller A.N."/>
            <person name="Grigoriev I.V."/>
            <person name="Debuchy R."/>
            <person name="Gladieux P."/>
            <person name="Hiltunen Thoren M."/>
            <person name="Johannesson H."/>
        </authorList>
    </citation>
    <scope>NUCLEOTIDE SEQUENCE</scope>
    <source>
        <strain evidence="2">PSN243</strain>
    </source>
</reference>
<dbReference type="InterPro" id="IPR052895">
    <property type="entry name" value="HetReg/Transcr_Mod"/>
</dbReference>
<name>A0AAV9GM41_9PEZI</name>
<dbReference type="InterPro" id="IPR010730">
    <property type="entry name" value="HET"/>
</dbReference>
<sequence length="655" mass="72366">MNKPMISPSKLSACITQCPQPFPYPPLPPSTDALRILTLSPGAFTDPLTGTLTAAPFASKPRYAALSYTWGPSHPDLDAVIQILNVPLAITINEHSFPIHANLFLALLHLRSKTHPLPIWIDAICINQSSLPERNTQVAMMGFIYSRAQTVVAWVGIREINLSASGAEPLKILARERQDGVVEDLAAALAERRKVSKTSKEPSNNTFDFARIAESGYWKRLWIVQEVCLARELVLVFGGKMWRFEEVAGWDMLERARAGVGKEMVNVLEARAGRHGEGMRFENLVERFMEMGCQEDRDRVFGLLGLATDVRAGAEDRDRDDDVKDHLESFGLREDCGDGGFKRKRGTGAIRVDYSRKYYDIWAEAIEAVFFRVRPMSSRFEDSTLSSHEREASIVRTAGIVQAALRGNVEFEVSSTGGTAATQSPMIIKAMGYLAGEITELGPGYSALVGSFRAQQGWLNTCEMAYDDSNDLETIRALNEAYSTRLLAFGNEELHRIREIQSPSVIAWHGEKDCLQPARVELEQMYERLWGGLRQRRMQGATNNGPGEHRICIGTEHVIALVPPSTAVGDVIVRFWGCDAALVMRPAGCINEPLDGESAGVPFFLLVGRADVAGKTADAKRFPADKTSEDKTLVWVHLGLEVLQMLTASIAASSR</sequence>
<dbReference type="AlphaFoldDB" id="A0AAV9GM41"/>
<evidence type="ECO:0000313" key="2">
    <source>
        <dbReference type="EMBL" id="KAK4449019.1"/>
    </source>
</evidence>
<proteinExistence type="predicted"/>
<keyword evidence="3" id="KW-1185">Reference proteome</keyword>
<evidence type="ECO:0000313" key="3">
    <source>
        <dbReference type="Proteomes" id="UP001321760"/>
    </source>
</evidence>